<reference evidence="2" key="1">
    <citation type="submission" date="2021-02" db="EMBL/GenBank/DDBJ databases">
        <authorList>
            <person name="Nowell W R."/>
        </authorList>
    </citation>
    <scope>NUCLEOTIDE SEQUENCE</scope>
</reference>
<evidence type="ECO:0000256" key="1">
    <source>
        <dbReference type="SAM" id="MobiDB-lite"/>
    </source>
</evidence>
<organism evidence="2 3">
    <name type="scientific">Rotaria magnacalcarata</name>
    <dbReference type="NCBI Taxonomy" id="392030"/>
    <lineage>
        <taxon>Eukaryota</taxon>
        <taxon>Metazoa</taxon>
        <taxon>Spiralia</taxon>
        <taxon>Gnathifera</taxon>
        <taxon>Rotifera</taxon>
        <taxon>Eurotatoria</taxon>
        <taxon>Bdelloidea</taxon>
        <taxon>Philodinida</taxon>
        <taxon>Philodinidae</taxon>
        <taxon>Rotaria</taxon>
    </lineage>
</organism>
<name>A0A8S3HPL5_9BILA</name>
<feature type="compositionally biased region" description="Polar residues" evidence="1">
    <location>
        <begin position="16"/>
        <end position="39"/>
    </location>
</feature>
<evidence type="ECO:0000313" key="2">
    <source>
        <dbReference type="EMBL" id="CAF5186262.1"/>
    </source>
</evidence>
<sequence length="164" mass="18368">MDEADDDDDDRKEIYRSSSNSKMNRLLSKSQKSNNSPTVSPSSGISIRKRRSIDYSQQSSLEYTPGGGDSNEMTAPSTTTHQQETPFIFESLSSIKDESSEHSMDLPMASAINIPIKQEYDEQPVLQQPIKSLRTQTSQKSGKGKPLFDNRSYGGEISKKRARR</sequence>
<feature type="region of interest" description="Disordered" evidence="1">
    <location>
        <begin position="123"/>
        <end position="164"/>
    </location>
</feature>
<protein>
    <submittedName>
        <fullName evidence="2">Uncharacterized protein</fullName>
    </submittedName>
</protein>
<dbReference type="EMBL" id="CAJOBJ010333780">
    <property type="protein sequence ID" value="CAF5186262.1"/>
    <property type="molecule type" value="Genomic_DNA"/>
</dbReference>
<accession>A0A8S3HPL5</accession>
<dbReference type="AlphaFoldDB" id="A0A8S3HPL5"/>
<feature type="compositionally biased region" description="Polar residues" evidence="1">
    <location>
        <begin position="125"/>
        <end position="141"/>
    </location>
</feature>
<gene>
    <name evidence="2" type="ORF">GIL414_LOCUS71197</name>
</gene>
<feature type="compositionally biased region" description="Polar residues" evidence="1">
    <location>
        <begin position="71"/>
        <end position="85"/>
    </location>
</feature>
<feature type="region of interest" description="Disordered" evidence="1">
    <location>
        <begin position="1"/>
        <end position="91"/>
    </location>
</feature>
<feature type="compositionally biased region" description="Acidic residues" evidence="1">
    <location>
        <begin position="1"/>
        <end position="10"/>
    </location>
</feature>
<comment type="caution">
    <text evidence="2">The sequence shown here is derived from an EMBL/GenBank/DDBJ whole genome shotgun (WGS) entry which is preliminary data.</text>
</comment>
<dbReference type="Proteomes" id="UP000681720">
    <property type="component" value="Unassembled WGS sequence"/>
</dbReference>
<evidence type="ECO:0000313" key="3">
    <source>
        <dbReference type="Proteomes" id="UP000681720"/>
    </source>
</evidence>
<feature type="non-terminal residue" evidence="2">
    <location>
        <position position="1"/>
    </location>
</feature>
<proteinExistence type="predicted"/>